<dbReference type="Gene3D" id="2.60.120.40">
    <property type="match status" value="1"/>
</dbReference>
<sequence length="172" mass="18983">MIFGVLLASLICCGTTVQCYKHEIVEDLLNIIFKLKKSDGFQGGRTSIPAFTATLSKDFSVAVTNKIIVFDTVKTNIGGHYSSKTGIFTVPRNGLYMISSTMRSYGSKHLHCELWVNSDIIEKLFGGNYSQGTANAVLQLKRGDRVFIKKDNHGGESILGRDWSMFSGYLIA</sequence>
<feature type="chain" id="PRO_5032825309" description="C1q domain-containing protein" evidence="3">
    <location>
        <begin position="20"/>
        <end position="172"/>
    </location>
</feature>
<dbReference type="OrthoDB" id="6050993at2759"/>
<evidence type="ECO:0000256" key="3">
    <source>
        <dbReference type="SAM" id="SignalP"/>
    </source>
</evidence>
<organism evidence="5 6">
    <name type="scientific">Mytilus galloprovincialis</name>
    <name type="common">Mediterranean mussel</name>
    <dbReference type="NCBI Taxonomy" id="29158"/>
    <lineage>
        <taxon>Eukaryota</taxon>
        <taxon>Metazoa</taxon>
        <taxon>Spiralia</taxon>
        <taxon>Lophotrochozoa</taxon>
        <taxon>Mollusca</taxon>
        <taxon>Bivalvia</taxon>
        <taxon>Autobranchia</taxon>
        <taxon>Pteriomorphia</taxon>
        <taxon>Mytilida</taxon>
        <taxon>Mytiloidea</taxon>
        <taxon>Mytilidae</taxon>
        <taxon>Mytilinae</taxon>
        <taxon>Mytilus</taxon>
    </lineage>
</organism>
<dbReference type="PROSITE" id="PS50871">
    <property type="entry name" value="C1Q"/>
    <property type="match status" value="1"/>
</dbReference>
<keyword evidence="6" id="KW-1185">Reference proteome</keyword>
<dbReference type="GO" id="GO:0005581">
    <property type="term" value="C:collagen trimer"/>
    <property type="evidence" value="ECO:0007669"/>
    <property type="project" value="UniProtKB-KW"/>
</dbReference>
<dbReference type="Pfam" id="PF00386">
    <property type="entry name" value="C1q"/>
    <property type="match status" value="1"/>
</dbReference>
<dbReference type="SUPFAM" id="SSF49842">
    <property type="entry name" value="TNF-like"/>
    <property type="match status" value="1"/>
</dbReference>
<protein>
    <recommendedName>
        <fullName evidence="4">C1q domain-containing protein</fullName>
    </recommendedName>
</protein>
<evidence type="ECO:0000256" key="1">
    <source>
        <dbReference type="ARBA" id="ARBA00004613"/>
    </source>
</evidence>
<keyword evidence="2" id="KW-0964">Secreted</keyword>
<dbReference type="Proteomes" id="UP000596742">
    <property type="component" value="Unassembled WGS sequence"/>
</dbReference>
<comment type="caution">
    <text evidence="5">The sequence shown here is derived from an EMBL/GenBank/DDBJ whole genome shotgun (WGS) entry which is preliminary data.</text>
</comment>
<accession>A0A8B6BU47</accession>
<keyword evidence="3" id="KW-0732">Signal</keyword>
<comment type="subcellular location">
    <subcellularLocation>
        <location evidence="1">Secreted</location>
    </subcellularLocation>
</comment>
<dbReference type="InterPro" id="IPR050392">
    <property type="entry name" value="Collagen/C1q_domain"/>
</dbReference>
<dbReference type="PRINTS" id="PR00007">
    <property type="entry name" value="COMPLEMNTC1Q"/>
</dbReference>
<feature type="domain" description="C1q" evidence="4">
    <location>
        <begin position="44"/>
        <end position="172"/>
    </location>
</feature>
<dbReference type="EMBL" id="UYJE01000720">
    <property type="protein sequence ID" value="VDH95682.1"/>
    <property type="molecule type" value="Genomic_DNA"/>
</dbReference>
<evidence type="ECO:0000313" key="6">
    <source>
        <dbReference type="Proteomes" id="UP000596742"/>
    </source>
</evidence>
<evidence type="ECO:0000256" key="2">
    <source>
        <dbReference type="ARBA" id="ARBA00022525"/>
    </source>
</evidence>
<dbReference type="InterPro" id="IPR001073">
    <property type="entry name" value="C1q_dom"/>
</dbReference>
<name>A0A8B6BU47_MYTGA</name>
<dbReference type="PANTHER" id="PTHR15427">
    <property type="entry name" value="EMILIN ELASTIN MICROFIBRIL INTERFACE-LOCATED PROTEIN ELASTIN MICROFIBRIL INTERFACER"/>
    <property type="match status" value="1"/>
</dbReference>
<evidence type="ECO:0000313" key="5">
    <source>
        <dbReference type="EMBL" id="VDH95682.1"/>
    </source>
</evidence>
<proteinExistence type="predicted"/>
<dbReference type="InterPro" id="IPR008983">
    <property type="entry name" value="Tumour_necrosis_fac-like_dom"/>
</dbReference>
<dbReference type="AlphaFoldDB" id="A0A8B6BU47"/>
<dbReference type="PANTHER" id="PTHR15427:SF33">
    <property type="entry name" value="COLLAGEN IV NC1 DOMAIN-CONTAINING PROTEIN"/>
    <property type="match status" value="1"/>
</dbReference>
<reference evidence="5" key="1">
    <citation type="submission" date="2018-11" db="EMBL/GenBank/DDBJ databases">
        <authorList>
            <person name="Alioto T."/>
            <person name="Alioto T."/>
        </authorList>
    </citation>
    <scope>NUCLEOTIDE SEQUENCE</scope>
</reference>
<gene>
    <name evidence="5" type="ORF">MGAL_10B028346</name>
</gene>
<feature type="signal peptide" evidence="3">
    <location>
        <begin position="1"/>
        <end position="19"/>
    </location>
</feature>
<evidence type="ECO:0000259" key="4">
    <source>
        <dbReference type="PROSITE" id="PS50871"/>
    </source>
</evidence>
<dbReference type="SMART" id="SM00110">
    <property type="entry name" value="C1Q"/>
    <property type="match status" value="1"/>
</dbReference>